<accession>A0A7K1S7X8</accession>
<sequence>MTDINLHDAEITGIEHDEASQELILKATHPSGEKYQIVFLTVEWWELCSFGVQNVLFSIAPFDKHSLTKGIIVDQDIPDQYAKMVSEGDYVFFIIKASIGLEGWVLAAEMRIDPV</sequence>
<dbReference type="EMBL" id="WPIN01000003">
    <property type="protein sequence ID" value="MVM29943.1"/>
    <property type="molecule type" value="Genomic_DNA"/>
</dbReference>
<dbReference type="RefSeq" id="WP_157584206.1">
    <property type="nucleotide sequence ID" value="NZ_WPIN01000003.1"/>
</dbReference>
<dbReference type="Proteomes" id="UP000436006">
    <property type="component" value="Unassembled WGS sequence"/>
</dbReference>
<organism evidence="1 2">
    <name type="scientific">Spirosoma arboris</name>
    <dbReference type="NCBI Taxonomy" id="2682092"/>
    <lineage>
        <taxon>Bacteria</taxon>
        <taxon>Pseudomonadati</taxon>
        <taxon>Bacteroidota</taxon>
        <taxon>Cytophagia</taxon>
        <taxon>Cytophagales</taxon>
        <taxon>Cytophagaceae</taxon>
        <taxon>Spirosoma</taxon>
    </lineage>
</organism>
<evidence type="ECO:0000313" key="2">
    <source>
        <dbReference type="Proteomes" id="UP000436006"/>
    </source>
</evidence>
<evidence type="ECO:0000313" key="1">
    <source>
        <dbReference type="EMBL" id="MVM29943.1"/>
    </source>
</evidence>
<dbReference type="AlphaFoldDB" id="A0A7K1S7X8"/>
<protein>
    <submittedName>
        <fullName evidence="1">Uncharacterized protein</fullName>
    </submittedName>
</protein>
<keyword evidence="2" id="KW-1185">Reference proteome</keyword>
<name>A0A7K1S7X8_9BACT</name>
<comment type="caution">
    <text evidence="1">The sequence shown here is derived from an EMBL/GenBank/DDBJ whole genome shotgun (WGS) entry which is preliminary data.</text>
</comment>
<gene>
    <name evidence="1" type="ORF">GO755_07860</name>
</gene>
<reference evidence="1 2" key="1">
    <citation type="submission" date="2019-12" db="EMBL/GenBank/DDBJ databases">
        <title>Spirosoma sp. HMF4905 genome sequencing and assembly.</title>
        <authorList>
            <person name="Kang H."/>
            <person name="Cha I."/>
            <person name="Kim H."/>
            <person name="Joh K."/>
        </authorList>
    </citation>
    <scope>NUCLEOTIDE SEQUENCE [LARGE SCALE GENOMIC DNA]</scope>
    <source>
        <strain evidence="1 2">HMF4905</strain>
    </source>
</reference>
<proteinExistence type="predicted"/>